<sequence length="84" mass="9302">MVGIQSTQRVTGTFLIQLRTNSTSLVFLKPEIKLEISRRELVPGDHYFGSVSDVLSKIARGPGLLVLNQEEVGCSIGAEQREWT</sequence>
<feature type="domain" description="DUF7650" evidence="1">
    <location>
        <begin position="19"/>
        <end position="62"/>
    </location>
</feature>
<comment type="caution">
    <text evidence="2">The sequence shown here is derived from an EMBL/GenBank/DDBJ whole genome shotgun (WGS) entry which is preliminary data.</text>
</comment>
<evidence type="ECO:0000313" key="2">
    <source>
        <dbReference type="EMBL" id="KAH6830976.1"/>
    </source>
</evidence>
<protein>
    <recommendedName>
        <fullName evidence="1">DUF7650 domain-containing protein</fullName>
    </recommendedName>
</protein>
<organism evidence="2 3">
    <name type="scientific">Perilla frutescens var. hirtella</name>
    <name type="common">Perilla citriodora</name>
    <name type="synonym">Perilla setoyensis</name>
    <dbReference type="NCBI Taxonomy" id="608512"/>
    <lineage>
        <taxon>Eukaryota</taxon>
        <taxon>Viridiplantae</taxon>
        <taxon>Streptophyta</taxon>
        <taxon>Embryophyta</taxon>
        <taxon>Tracheophyta</taxon>
        <taxon>Spermatophyta</taxon>
        <taxon>Magnoliopsida</taxon>
        <taxon>eudicotyledons</taxon>
        <taxon>Gunneridae</taxon>
        <taxon>Pentapetalae</taxon>
        <taxon>asterids</taxon>
        <taxon>lamiids</taxon>
        <taxon>Lamiales</taxon>
        <taxon>Lamiaceae</taxon>
        <taxon>Nepetoideae</taxon>
        <taxon>Elsholtzieae</taxon>
        <taxon>Perilla</taxon>
    </lineage>
</organism>
<dbReference type="Pfam" id="PF24662">
    <property type="entry name" value="DUF7650"/>
    <property type="match status" value="1"/>
</dbReference>
<evidence type="ECO:0000259" key="1">
    <source>
        <dbReference type="Pfam" id="PF24662"/>
    </source>
</evidence>
<dbReference type="Proteomes" id="UP001190926">
    <property type="component" value="Unassembled WGS sequence"/>
</dbReference>
<evidence type="ECO:0000313" key="3">
    <source>
        <dbReference type="Proteomes" id="UP001190926"/>
    </source>
</evidence>
<reference evidence="2 3" key="1">
    <citation type="journal article" date="2021" name="Nat. Commun.">
        <title>Incipient diploidization of the medicinal plant Perilla within 10,000 years.</title>
        <authorList>
            <person name="Zhang Y."/>
            <person name="Shen Q."/>
            <person name="Leng L."/>
            <person name="Zhang D."/>
            <person name="Chen S."/>
            <person name="Shi Y."/>
            <person name="Ning Z."/>
            <person name="Chen S."/>
        </authorList>
    </citation>
    <scope>NUCLEOTIDE SEQUENCE [LARGE SCALE GENOMIC DNA]</scope>
    <source>
        <strain evidence="3">cv. PC099</strain>
    </source>
</reference>
<gene>
    <name evidence="2" type="ORF">C2S53_006742</name>
</gene>
<accession>A0AAD4JCN7</accession>
<keyword evidence="3" id="KW-1185">Reference proteome</keyword>
<dbReference type="AlphaFoldDB" id="A0AAD4JCN7"/>
<proteinExistence type="predicted"/>
<dbReference type="InterPro" id="IPR056067">
    <property type="entry name" value="DUF7650"/>
</dbReference>
<name>A0AAD4JCN7_PERFH</name>
<dbReference type="EMBL" id="SDAM02000091">
    <property type="protein sequence ID" value="KAH6830976.1"/>
    <property type="molecule type" value="Genomic_DNA"/>
</dbReference>